<sequence>MYADCRGVDLTFEIGDKVLLRIPPWKGVLRFGKKEKLSPQYIGPYEILDKIGSVAYPLALPPALERIHVFHVFCLRKYIPDGTHILESKPIELGEDLTNEEQPVRILDRKENVLRNKVIFLVNVLWHNQIVEEATWECEEDTKGIYPYLFEIEG</sequence>
<dbReference type="PANTHER" id="PTHR46148:SF60">
    <property type="entry name" value="CHROMO DOMAIN-CONTAINING PROTEIN"/>
    <property type="match status" value="1"/>
</dbReference>
<dbReference type="InterPro" id="IPR056924">
    <property type="entry name" value="SH3_Tf2-1"/>
</dbReference>
<organism evidence="2 3">
    <name type="scientific">Lithospermum erythrorhizon</name>
    <name type="common">Purple gromwell</name>
    <name type="synonym">Lithospermum officinale var. erythrorhizon</name>
    <dbReference type="NCBI Taxonomy" id="34254"/>
    <lineage>
        <taxon>Eukaryota</taxon>
        <taxon>Viridiplantae</taxon>
        <taxon>Streptophyta</taxon>
        <taxon>Embryophyta</taxon>
        <taxon>Tracheophyta</taxon>
        <taxon>Spermatophyta</taxon>
        <taxon>Magnoliopsida</taxon>
        <taxon>eudicotyledons</taxon>
        <taxon>Gunneridae</taxon>
        <taxon>Pentapetalae</taxon>
        <taxon>asterids</taxon>
        <taxon>lamiids</taxon>
        <taxon>Boraginales</taxon>
        <taxon>Boraginaceae</taxon>
        <taxon>Boraginoideae</taxon>
        <taxon>Lithospermeae</taxon>
        <taxon>Lithospermum</taxon>
    </lineage>
</organism>
<dbReference type="AlphaFoldDB" id="A0AAV3P4L1"/>
<comment type="caution">
    <text evidence="2">The sequence shown here is derived from an EMBL/GenBank/DDBJ whole genome shotgun (WGS) entry which is preliminary data.</text>
</comment>
<dbReference type="Proteomes" id="UP001454036">
    <property type="component" value="Unassembled WGS sequence"/>
</dbReference>
<proteinExistence type="predicted"/>
<evidence type="ECO:0000313" key="2">
    <source>
        <dbReference type="EMBL" id="GAA0145701.1"/>
    </source>
</evidence>
<keyword evidence="3" id="KW-1185">Reference proteome</keyword>
<evidence type="ECO:0000259" key="1">
    <source>
        <dbReference type="Pfam" id="PF24626"/>
    </source>
</evidence>
<name>A0AAV3P4L1_LITER</name>
<evidence type="ECO:0000313" key="3">
    <source>
        <dbReference type="Proteomes" id="UP001454036"/>
    </source>
</evidence>
<dbReference type="Pfam" id="PF24626">
    <property type="entry name" value="SH3_Tf2-1"/>
    <property type="match status" value="1"/>
</dbReference>
<dbReference type="EMBL" id="BAABME010000820">
    <property type="protein sequence ID" value="GAA0145701.1"/>
    <property type="molecule type" value="Genomic_DNA"/>
</dbReference>
<reference evidence="2 3" key="1">
    <citation type="submission" date="2024-01" db="EMBL/GenBank/DDBJ databases">
        <title>The complete chloroplast genome sequence of Lithospermum erythrorhizon: insights into the phylogenetic relationship among Boraginaceae species and the maternal lineages of purple gromwells.</title>
        <authorList>
            <person name="Okada T."/>
            <person name="Watanabe K."/>
        </authorList>
    </citation>
    <scope>NUCLEOTIDE SEQUENCE [LARGE SCALE GENOMIC DNA]</scope>
</reference>
<protein>
    <recommendedName>
        <fullName evidence="1">Tf2-1-like SH3-like domain-containing protein</fullName>
    </recommendedName>
</protein>
<feature type="domain" description="Tf2-1-like SH3-like" evidence="1">
    <location>
        <begin position="15"/>
        <end position="78"/>
    </location>
</feature>
<accession>A0AAV3P4L1</accession>
<dbReference type="PANTHER" id="PTHR46148">
    <property type="entry name" value="CHROMO DOMAIN-CONTAINING PROTEIN"/>
    <property type="match status" value="1"/>
</dbReference>
<gene>
    <name evidence="2" type="ORF">LIER_05837</name>
</gene>